<evidence type="ECO:0000313" key="3">
    <source>
        <dbReference type="Proteomes" id="UP000054196"/>
    </source>
</evidence>
<feature type="region of interest" description="Disordered" evidence="1">
    <location>
        <begin position="84"/>
        <end position="124"/>
    </location>
</feature>
<dbReference type="AlphaFoldDB" id="R7S2W7"/>
<evidence type="ECO:0000313" key="2">
    <source>
        <dbReference type="EMBL" id="EIN04189.1"/>
    </source>
</evidence>
<sequence length="389" mass="43896">MPPAPEGRVPKRRRTSDDVEAGSSQQPSRWVKKAKRATGELRKLLREANGVHELVTKTEQAIARASESVKNMVHDVDMLDARRTASSRANRTRQSTAVPIHSTPAHETASLPSVPRSGTDAEKTSDLQAALVALIKARVDENKDTDKRSMDGVLRSVLDALIDADPRENTTCCTCRPTASQRRRIEETKFSKPRPRIGADAQGFPYDDRSACSMSDPHPDRLTSKERNVEKMLALGRPDPFMDSLPGLSVRPRPRAPRVFKQQFTVQFQHLPPGVLAEMERWHVELGRCGNCIMRAMRTFPPWIIEVEWPAVAEDGCPVYENRAKAEVAEWDEERRQWRHLILDHYRWIPVEELEERPSDSAADPEVVNGTAHASIPWDALIDYDALNE</sequence>
<dbReference type="KEGG" id="psq:PUNSTDRAFT_138915"/>
<reference evidence="3" key="1">
    <citation type="journal article" date="2012" name="Science">
        <title>The Paleozoic origin of enzymatic lignin decomposition reconstructed from 31 fungal genomes.</title>
        <authorList>
            <person name="Floudas D."/>
            <person name="Binder M."/>
            <person name="Riley R."/>
            <person name="Barry K."/>
            <person name="Blanchette R.A."/>
            <person name="Henrissat B."/>
            <person name="Martinez A.T."/>
            <person name="Otillar R."/>
            <person name="Spatafora J.W."/>
            <person name="Yadav J.S."/>
            <person name="Aerts A."/>
            <person name="Benoit I."/>
            <person name="Boyd A."/>
            <person name="Carlson A."/>
            <person name="Copeland A."/>
            <person name="Coutinho P.M."/>
            <person name="de Vries R.P."/>
            <person name="Ferreira P."/>
            <person name="Findley K."/>
            <person name="Foster B."/>
            <person name="Gaskell J."/>
            <person name="Glotzer D."/>
            <person name="Gorecki P."/>
            <person name="Heitman J."/>
            <person name="Hesse C."/>
            <person name="Hori C."/>
            <person name="Igarashi K."/>
            <person name="Jurgens J.A."/>
            <person name="Kallen N."/>
            <person name="Kersten P."/>
            <person name="Kohler A."/>
            <person name="Kuees U."/>
            <person name="Kumar T.K.A."/>
            <person name="Kuo A."/>
            <person name="LaButti K."/>
            <person name="Larrondo L.F."/>
            <person name="Lindquist E."/>
            <person name="Ling A."/>
            <person name="Lombard V."/>
            <person name="Lucas S."/>
            <person name="Lundell T."/>
            <person name="Martin R."/>
            <person name="McLaughlin D.J."/>
            <person name="Morgenstern I."/>
            <person name="Morin E."/>
            <person name="Murat C."/>
            <person name="Nagy L.G."/>
            <person name="Nolan M."/>
            <person name="Ohm R.A."/>
            <person name="Patyshakuliyeva A."/>
            <person name="Rokas A."/>
            <person name="Ruiz-Duenas F.J."/>
            <person name="Sabat G."/>
            <person name="Salamov A."/>
            <person name="Samejima M."/>
            <person name="Schmutz J."/>
            <person name="Slot J.C."/>
            <person name="St John F."/>
            <person name="Stenlid J."/>
            <person name="Sun H."/>
            <person name="Sun S."/>
            <person name="Syed K."/>
            <person name="Tsang A."/>
            <person name="Wiebenga A."/>
            <person name="Young D."/>
            <person name="Pisabarro A."/>
            <person name="Eastwood D.C."/>
            <person name="Martin F."/>
            <person name="Cullen D."/>
            <person name="Grigoriev I.V."/>
            <person name="Hibbett D.S."/>
        </authorList>
    </citation>
    <scope>NUCLEOTIDE SEQUENCE [LARGE SCALE GENOMIC DNA]</scope>
    <source>
        <strain evidence="3">HHB-11173 SS5</strain>
    </source>
</reference>
<protein>
    <submittedName>
        <fullName evidence="2">Uncharacterized protein</fullName>
    </submittedName>
</protein>
<proteinExistence type="predicted"/>
<feature type="region of interest" description="Disordered" evidence="1">
    <location>
        <begin position="184"/>
        <end position="211"/>
    </location>
</feature>
<gene>
    <name evidence="2" type="ORF">PUNSTDRAFT_138915</name>
</gene>
<dbReference type="HOGENOM" id="CLU_847703_0_0_1"/>
<dbReference type="EMBL" id="JH687556">
    <property type="protein sequence ID" value="EIN04189.1"/>
    <property type="molecule type" value="Genomic_DNA"/>
</dbReference>
<keyword evidence="3" id="KW-1185">Reference proteome</keyword>
<feature type="region of interest" description="Disordered" evidence="1">
    <location>
        <begin position="1"/>
        <end position="35"/>
    </location>
</feature>
<dbReference type="RefSeq" id="XP_007388660.1">
    <property type="nucleotide sequence ID" value="XM_007388598.1"/>
</dbReference>
<evidence type="ECO:0000256" key="1">
    <source>
        <dbReference type="SAM" id="MobiDB-lite"/>
    </source>
</evidence>
<organism evidence="2 3">
    <name type="scientific">Punctularia strigosozonata (strain HHB-11173)</name>
    <name type="common">White-rot fungus</name>
    <dbReference type="NCBI Taxonomy" id="741275"/>
    <lineage>
        <taxon>Eukaryota</taxon>
        <taxon>Fungi</taxon>
        <taxon>Dikarya</taxon>
        <taxon>Basidiomycota</taxon>
        <taxon>Agaricomycotina</taxon>
        <taxon>Agaricomycetes</taxon>
        <taxon>Corticiales</taxon>
        <taxon>Punctulariaceae</taxon>
        <taxon>Punctularia</taxon>
    </lineage>
</organism>
<dbReference type="Proteomes" id="UP000054196">
    <property type="component" value="Unassembled WGS sequence"/>
</dbReference>
<feature type="compositionally biased region" description="Low complexity" evidence="1">
    <location>
        <begin position="84"/>
        <end position="97"/>
    </location>
</feature>
<dbReference type="GeneID" id="18880193"/>
<accession>R7S2W7</accession>
<name>R7S2W7_PUNST</name>